<feature type="region of interest" description="Disordered" evidence="1">
    <location>
        <begin position="1"/>
        <end position="180"/>
    </location>
</feature>
<keyword evidence="3" id="KW-1185">Reference proteome</keyword>
<protein>
    <submittedName>
        <fullName evidence="2">Uncharacterized protein</fullName>
    </submittedName>
</protein>
<evidence type="ECO:0000313" key="3">
    <source>
        <dbReference type="Proteomes" id="UP000305948"/>
    </source>
</evidence>
<sequence>MSENAATSHRHNDYVGNAANADRIPGAEKATTGHSYVAVFPKETPPQQQQNAAPRHVEEHLPPLTGRDRPPAHDNEPSADQIRAVKNSELQQRAEGGLESLAQPRVGDVVIDRDPYAERTSVGDTLTGATSKDVHTGLGHPGSGQTSKELHNDGMAHRKKQQQGTDQYGSDAIPREEPPY</sequence>
<evidence type="ECO:0000256" key="1">
    <source>
        <dbReference type="SAM" id="MobiDB-lite"/>
    </source>
</evidence>
<proteinExistence type="predicted"/>
<dbReference type="EMBL" id="ML213523">
    <property type="protein sequence ID" value="TFK47499.1"/>
    <property type="molecule type" value="Genomic_DNA"/>
</dbReference>
<accession>A0A5C3MQ24</accession>
<evidence type="ECO:0000313" key="2">
    <source>
        <dbReference type="EMBL" id="TFK47499.1"/>
    </source>
</evidence>
<organism evidence="2 3">
    <name type="scientific">Heliocybe sulcata</name>
    <dbReference type="NCBI Taxonomy" id="5364"/>
    <lineage>
        <taxon>Eukaryota</taxon>
        <taxon>Fungi</taxon>
        <taxon>Dikarya</taxon>
        <taxon>Basidiomycota</taxon>
        <taxon>Agaricomycotina</taxon>
        <taxon>Agaricomycetes</taxon>
        <taxon>Gloeophyllales</taxon>
        <taxon>Gloeophyllaceae</taxon>
        <taxon>Heliocybe</taxon>
    </lineage>
</organism>
<name>A0A5C3MQ24_9AGAM</name>
<dbReference type="OrthoDB" id="3260716at2759"/>
<gene>
    <name evidence="2" type="ORF">OE88DRAFT_1810975</name>
</gene>
<feature type="compositionally biased region" description="Basic and acidic residues" evidence="1">
    <location>
        <begin position="55"/>
        <end position="76"/>
    </location>
</feature>
<dbReference type="AlphaFoldDB" id="A0A5C3MQ24"/>
<reference evidence="2 3" key="1">
    <citation type="journal article" date="2019" name="Nat. Ecol. Evol.">
        <title>Megaphylogeny resolves global patterns of mushroom evolution.</title>
        <authorList>
            <person name="Varga T."/>
            <person name="Krizsan K."/>
            <person name="Foldi C."/>
            <person name="Dima B."/>
            <person name="Sanchez-Garcia M."/>
            <person name="Sanchez-Ramirez S."/>
            <person name="Szollosi G.J."/>
            <person name="Szarkandi J.G."/>
            <person name="Papp V."/>
            <person name="Albert L."/>
            <person name="Andreopoulos W."/>
            <person name="Angelini C."/>
            <person name="Antonin V."/>
            <person name="Barry K.W."/>
            <person name="Bougher N.L."/>
            <person name="Buchanan P."/>
            <person name="Buyck B."/>
            <person name="Bense V."/>
            <person name="Catcheside P."/>
            <person name="Chovatia M."/>
            <person name="Cooper J."/>
            <person name="Damon W."/>
            <person name="Desjardin D."/>
            <person name="Finy P."/>
            <person name="Geml J."/>
            <person name="Haridas S."/>
            <person name="Hughes K."/>
            <person name="Justo A."/>
            <person name="Karasinski D."/>
            <person name="Kautmanova I."/>
            <person name="Kiss B."/>
            <person name="Kocsube S."/>
            <person name="Kotiranta H."/>
            <person name="LaButti K.M."/>
            <person name="Lechner B.E."/>
            <person name="Liimatainen K."/>
            <person name="Lipzen A."/>
            <person name="Lukacs Z."/>
            <person name="Mihaltcheva S."/>
            <person name="Morgado L.N."/>
            <person name="Niskanen T."/>
            <person name="Noordeloos M.E."/>
            <person name="Ohm R.A."/>
            <person name="Ortiz-Santana B."/>
            <person name="Ovrebo C."/>
            <person name="Racz N."/>
            <person name="Riley R."/>
            <person name="Savchenko A."/>
            <person name="Shiryaev A."/>
            <person name="Soop K."/>
            <person name="Spirin V."/>
            <person name="Szebenyi C."/>
            <person name="Tomsovsky M."/>
            <person name="Tulloss R.E."/>
            <person name="Uehling J."/>
            <person name="Grigoriev I.V."/>
            <person name="Vagvolgyi C."/>
            <person name="Papp T."/>
            <person name="Martin F.M."/>
            <person name="Miettinen O."/>
            <person name="Hibbett D.S."/>
            <person name="Nagy L.G."/>
        </authorList>
    </citation>
    <scope>NUCLEOTIDE SEQUENCE [LARGE SCALE GENOMIC DNA]</scope>
    <source>
        <strain evidence="2 3">OMC1185</strain>
    </source>
</reference>
<dbReference type="Proteomes" id="UP000305948">
    <property type="component" value="Unassembled WGS sequence"/>
</dbReference>